<reference evidence="4" key="1">
    <citation type="submission" date="2022-11" db="EMBL/GenBank/DDBJ databases">
        <authorList>
            <person name="Petersen C."/>
        </authorList>
    </citation>
    <scope>NUCLEOTIDE SEQUENCE</scope>
    <source>
        <strain evidence="4">IBT 22155</strain>
    </source>
</reference>
<evidence type="ECO:0000256" key="1">
    <source>
        <dbReference type="ARBA" id="ARBA00006484"/>
    </source>
</evidence>
<dbReference type="InterPro" id="IPR057571">
    <property type="entry name" value="SDR_PhqE-like"/>
</dbReference>
<dbReference type="InterPro" id="IPR002347">
    <property type="entry name" value="SDR_fam"/>
</dbReference>
<organism evidence="4 5">
    <name type="scientific">Penicillium bovifimosum</name>
    <dbReference type="NCBI Taxonomy" id="126998"/>
    <lineage>
        <taxon>Eukaryota</taxon>
        <taxon>Fungi</taxon>
        <taxon>Dikarya</taxon>
        <taxon>Ascomycota</taxon>
        <taxon>Pezizomycotina</taxon>
        <taxon>Eurotiomycetes</taxon>
        <taxon>Eurotiomycetidae</taxon>
        <taxon>Eurotiales</taxon>
        <taxon>Aspergillaceae</taxon>
        <taxon>Penicillium</taxon>
    </lineage>
</organism>
<evidence type="ECO:0000256" key="3">
    <source>
        <dbReference type="ARBA" id="ARBA00023002"/>
    </source>
</evidence>
<dbReference type="InterPro" id="IPR036291">
    <property type="entry name" value="NAD(P)-bd_dom_sf"/>
</dbReference>
<protein>
    <submittedName>
        <fullName evidence="4">Uncharacterized protein</fullName>
    </submittedName>
</protein>
<comment type="similarity">
    <text evidence="1">Belongs to the short-chain dehydrogenases/reductases (SDR) family.</text>
</comment>
<dbReference type="CDD" id="cd05233">
    <property type="entry name" value="SDR_c"/>
    <property type="match status" value="1"/>
</dbReference>
<keyword evidence="2" id="KW-0521">NADP</keyword>
<dbReference type="Pfam" id="PF23441">
    <property type="entry name" value="SDR"/>
    <property type="match status" value="1"/>
</dbReference>
<evidence type="ECO:0000313" key="5">
    <source>
        <dbReference type="Proteomes" id="UP001149079"/>
    </source>
</evidence>
<dbReference type="OrthoDB" id="294295at2759"/>
<dbReference type="PANTHER" id="PTHR43477">
    <property type="entry name" value="DIHYDROANTICAPSIN 7-DEHYDROGENASE"/>
    <property type="match status" value="1"/>
</dbReference>
<dbReference type="GeneID" id="81406640"/>
<dbReference type="InterPro" id="IPR051122">
    <property type="entry name" value="SDR_DHRS6-like"/>
</dbReference>
<dbReference type="AlphaFoldDB" id="A0A9W9GV92"/>
<keyword evidence="5" id="KW-1185">Reference proteome</keyword>
<name>A0A9W9GV92_9EURO</name>
<dbReference type="SUPFAM" id="SSF51735">
    <property type="entry name" value="NAD(P)-binding Rossmann-fold domains"/>
    <property type="match status" value="1"/>
</dbReference>
<dbReference type="GO" id="GO:0016491">
    <property type="term" value="F:oxidoreductase activity"/>
    <property type="evidence" value="ECO:0007669"/>
    <property type="project" value="UniProtKB-KW"/>
</dbReference>
<gene>
    <name evidence="4" type="ORF">N7515_006726</name>
</gene>
<dbReference type="RefSeq" id="XP_056521066.1">
    <property type="nucleotide sequence ID" value="XM_056667470.1"/>
</dbReference>
<sequence>MTGSSAPSATKYTGQLQDKRVLIVGGTSGIGYAVAEAALEHGAIVTIVGQHEPKLAKALSQLAASYPTQAQGDRLQGLARDLGDSTKADSSVQEILQLAAGPGKLHHLVITAADMTVPPPLSKVTAERLQRTTAIRLIAPMLFAKYLPSFMDRTTASSMTLTSGAHARKPDEGWSVIAAHCGAVESLMKGLAIDLRPLRVNVVAPGAIMTDVVKDILGPFYDQAIKLAKEKSLVDSAGAPEQVAQAYIYLMKDSYVTGSVLESNGGMLLA</sequence>
<dbReference type="PANTHER" id="PTHR43477:SF1">
    <property type="entry name" value="DIHYDROANTICAPSIN 7-DEHYDROGENASE"/>
    <property type="match status" value="1"/>
</dbReference>
<reference evidence="4" key="2">
    <citation type="journal article" date="2023" name="IMA Fungus">
        <title>Comparative genomic study of the Penicillium genus elucidates a diverse pangenome and 15 lateral gene transfer events.</title>
        <authorList>
            <person name="Petersen C."/>
            <person name="Sorensen T."/>
            <person name="Nielsen M.R."/>
            <person name="Sondergaard T.E."/>
            <person name="Sorensen J.L."/>
            <person name="Fitzpatrick D.A."/>
            <person name="Frisvad J.C."/>
            <person name="Nielsen K.L."/>
        </authorList>
    </citation>
    <scope>NUCLEOTIDE SEQUENCE</scope>
    <source>
        <strain evidence="4">IBT 22155</strain>
    </source>
</reference>
<dbReference type="EMBL" id="JAPQKL010000005">
    <property type="protein sequence ID" value="KAJ5130687.1"/>
    <property type="molecule type" value="Genomic_DNA"/>
</dbReference>
<comment type="caution">
    <text evidence="4">The sequence shown here is derived from an EMBL/GenBank/DDBJ whole genome shotgun (WGS) entry which is preliminary data.</text>
</comment>
<proteinExistence type="inferred from homology"/>
<evidence type="ECO:0000256" key="2">
    <source>
        <dbReference type="ARBA" id="ARBA00022857"/>
    </source>
</evidence>
<accession>A0A9W9GV92</accession>
<dbReference type="Proteomes" id="UP001149079">
    <property type="component" value="Unassembled WGS sequence"/>
</dbReference>
<dbReference type="PRINTS" id="PR00081">
    <property type="entry name" value="GDHRDH"/>
</dbReference>
<keyword evidence="3" id="KW-0560">Oxidoreductase</keyword>
<dbReference type="Gene3D" id="3.40.50.720">
    <property type="entry name" value="NAD(P)-binding Rossmann-like Domain"/>
    <property type="match status" value="1"/>
</dbReference>
<evidence type="ECO:0000313" key="4">
    <source>
        <dbReference type="EMBL" id="KAJ5130687.1"/>
    </source>
</evidence>